<accession>A0A4R8FYF3</accession>
<sequence>MRSTTRSTTPSSDLLRCCGLALALICAGCAPSDRLSPAYRGLPAPPGAPHLDEAVDGLVVGHRLMAAGEYELALKAYYRAAAKQGLTADVLSAIGSANLRLGRLGQAESQLRQAIAEDERFVPAWNNLGVVLMEKGEVGEARRVFETAFALDSGGSDDIRRNLRLAIAKTENRDYDSALNEGNNFDLVRRGEGRYLLLATP</sequence>
<feature type="repeat" description="TPR" evidence="1">
    <location>
        <begin position="122"/>
        <end position="155"/>
    </location>
</feature>
<proteinExistence type="predicted"/>
<comment type="caution">
    <text evidence="2">The sequence shown here is derived from an EMBL/GenBank/DDBJ whole genome shotgun (WGS) entry which is preliminary data.</text>
</comment>
<dbReference type="InterPro" id="IPR019734">
    <property type="entry name" value="TPR_rpt"/>
</dbReference>
<dbReference type="EMBL" id="SOEB01000009">
    <property type="protein sequence ID" value="TDX29304.1"/>
    <property type="molecule type" value="Genomic_DNA"/>
</dbReference>
<dbReference type="InterPro" id="IPR011990">
    <property type="entry name" value="TPR-like_helical_dom_sf"/>
</dbReference>
<gene>
    <name evidence="2" type="ORF">EV657_109125</name>
</gene>
<evidence type="ECO:0000313" key="3">
    <source>
        <dbReference type="Proteomes" id="UP000295484"/>
    </source>
</evidence>
<dbReference type="SMART" id="SM00028">
    <property type="entry name" value="TPR"/>
    <property type="match status" value="2"/>
</dbReference>
<evidence type="ECO:0000256" key="1">
    <source>
        <dbReference type="PROSITE-ProRule" id="PRU00339"/>
    </source>
</evidence>
<organism evidence="2 3">
    <name type="scientific">Rhodovulum visakhapatnamense</name>
    <dbReference type="NCBI Taxonomy" id="364297"/>
    <lineage>
        <taxon>Bacteria</taxon>
        <taxon>Pseudomonadati</taxon>
        <taxon>Pseudomonadota</taxon>
        <taxon>Alphaproteobacteria</taxon>
        <taxon>Rhodobacterales</taxon>
        <taxon>Paracoccaceae</taxon>
        <taxon>Rhodovulum</taxon>
    </lineage>
</organism>
<dbReference type="RefSeq" id="WP_134077829.1">
    <property type="nucleotide sequence ID" value="NZ_SOEB01000009.1"/>
</dbReference>
<dbReference type="SUPFAM" id="SSF48452">
    <property type="entry name" value="TPR-like"/>
    <property type="match status" value="1"/>
</dbReference>
<dbReference type="Pfam" id="PF13432">
    <property type="entry name" value="TPR_16"/>
    <property type="match status" value="1"/>
</dbReference>
<protein>
    <submittedName>
        <fullName evidence="2">Tetratricopeptide repeat protein</fullName>
    </submittedName>
</protein>
<dbReference type="Proteomes" id="UP000295484">
    <property type="component" value="Unassembled WGS sequence"/>
</dbReference>
<dbReference type="AlphaFoldDB" id="A0A4R8FYF3"/>
<reference evidence="2 3" key="1">
    <citation type="submission" date="2019-03" db="EMBL/GenBank/DDBJ databases">
        <title>Genomic Encyclopedia of Type Strains, Phase IV (KMG-IV): sequencing the most valuable type-strain genomes for metagenomic binning, comparative biology and taxonomic classification.</title>
        <authorList>
            <person name="Goeker M."/>
        </authorList>
    </citation>
    <scope>NUCLEOTIDE SEQUENCE [LARGE SCALE GENOMIC DNA]</scope>
    <source>
        <strain evidence="2 3">JA181</strain>
    </source>
</reference>
<dbReference type="Gene3D" id="1.25.40.10">
    <property type="entry name" value="Tetratricopeptide repeat domain"/>
    <property type="match status" value="1"/>
</dbReference>
<name>A0A4R8FYF3_9RHOB</name>
<dbReference type="PROSITE" id="PS50005">
    <property type="entry name" value="TPR"/>
    <property type="match status" value="1"/>
</dbReference>
<evidence type="ECO:0000313" key="2">
    <source>
        <dbReference type="EMBL" id="TDX29304.1"/>
    </source>
</evidence>
<keyword evidence="1" id="KW-0802">TPR repeat</keyword>